<dbReference type="AlphaFoldDB" id="A0AAP0INL2"/>
<feature type="region of interest" description="Disordered" evidence="5">
    <location>
        <begin position="454"/>
        <end position="505"/>
    </location>
</feature>
<dbReference type="FunFam" id="3.40.50.300:FF:000326">
    <property type="entry name" value="P-loop containing nucleoside triphosphate hydrolase"/>
    <property type="match status" value="1"/>
</dbReference>
<feature type="compositionally biased region" description="Basic and acidic residues" evidence="5">
    <location>
        <begin position="571"/>
        <end position="594"/>
    </location>
</feature>
<evidence type="ECO:0008006" key="11">
    <source>
        <dbReference type="Google" id="ProtNLM"/>
    </source>
</evidence>
<feature type="compositionally biased region" description="Basic residues" evidence="5">
    <location>
        <begin position="558"/>
        <end position="570"/>
    </location>
</feature>
<evidence type="ECO:0000256" key="3">
    <source>
        <dbReference type="ARBA" id="ARBA00022806"/>
    </source>
</evidence>
<dbReference type="InterPro" id="IPR047187">
    <property type="entry name" value="SF1_C_Upf1"/>
</dbReference>
<dbReference type="EMBL" id="JBBNAG010000007">
    <property type="protein sequence ID" value="KAK9117961.1"/>
    <property type="molecule type" value="Genomic_DNA"/>
</dbReference>
<organism evidence="9 10">
    <name type="scientific">Stephania cephalantha</name>
    <dbReference type="NCBI Taxonomy" id="152367"/>
    <lineage>
        <taxon>Eukaryota</taxon>
        <taxon>Viridiplantae</taxon>
        <taxon>Streptophyta</taxon>
        <taxon>Embryophyta</taxon>
        <taxon>Tracheophyta</taxon>
        <taxon>Spermatophyta</taxon>
        <taxon>Magnoliopsida</taxon>
        <taxon>Ranunculales</taxon>
        <taxon>Menispermaceae</taxon>
        <taxon>Menispermoideae</taxon>
        <taxon>Cissampelideae</taxon>
        <taxon>Stephania</taxon>
    </lineage>
</organism>
<feature type="domain" description="DNA2/NAM7 helicase helicase" evidence="6">
    <location>
        <begin position="496"/>
        <end position="792"/>
    </location>
</feature>
<evidence type="ECO:0000259" key="8">
    <source>
        <dbReference type="Pfam" id="PF20073"/>
    </source>
</evidence>
<dbReference type="InterPro" id="IPR041677">
    <property type="entry name" value="DNA2/NAM7_AAA_11"/>
</dbReference>
<dbReference type="InterPro" id="IPR045055">
    <property type="entry name" value="DNA2/NAM7-like"/>
</dbReference>
<keyword evidence="10" id="KW-1185">Reference proteome</keyword>
<feature type="compositionally biased region" description="Basic and acidic residues" evidence="5">
    <location>
        <begin position="454"/>
        <end position="471"/>
    </location>
</feature>
<evidence type="ECO:0000256" key="1">
    <source>
        <dbReference type="ARBA" id="ARBA00022741"/>
    </source>
</evidence>
<dbReference type="SUPFAM" id="SSF52540">
    <property type="entry name" value="P-loop containing nucleoside triphosphate hydrolases"/>
    <property type="match status" value="1"/>
</dbReference>
<reference evidence="9 10" key="1">
    <citation type="submission" date="2024-01" db="EMBL/GenBank/DDBJ databases">
        <title>Genome assemblies of Stephania.</title>
        <authorList>
            <person name="Yang L."/>
        </authorList>
    </citation>
    <scope>NUCLEOTIDE SEQUENCE [LARGE SCALE GENOMIC DNA]</scope>
    <source>
        <strain evidence="9">JXDWG</strain>
        <tissue evidence="9">Leaf</tissue>
    </source>
</reference>
<evidence type="ECO:0000313" key="10">
    <source>
        <dbReference type="Proteomes" id="UP001419268"/>
    </source>
</evidence>
<gene>
    <name evidence="9" type="ORF">Scep_016054</name>
</gene>
<dbReference type="Proteomes" id="UP001419268">
    <property type="component" value="Unassembled WGS sequence"/>
</dbReference>
<dbReference type="PANTHER" id="PTHR10887:SF522">
    <property type="entry name" value="P-LOOP CONTAINING NUCLEOSIDE TRIPHOSPHATE HYDROLASES SUPERFAMILY PROTEIN"/>
    <property type="match status" value="1"/>
</dbReference>
<protein>
    <recommendedName>
        <fullName evidence="11">Helicase MAGATAMA 3</fullName>
    </recommendedName>
</protein>
<keyword evidence="2" id="KW-0378">Hydrolase</keyword>
<evidence type="ECO:0000259" key="6">
    <source>
        <dbReference type="Pfam" id="PF13086"/>
    </source>
</evidence>
<feature type="region of interest" description="Disordered" evidence="5">
    <location>
        <begin position="540"/>
        <end position="597"/>
    </location>
</feature>
<keyword evidence="3" id="KW-0347">Helicase</keyword>
<feature type="compositionally biased region" description="Basic and acidic residues" evidence="5">
    <location>
        <begin position="540"/>
        <end position="557"/>
    </location>
</feature>
<dbReference type="GO" id="GO:0016787">
    <property type="term" value="F:hydrolase activity"/>
    <property type="evidence" value="ECO:0007669"/>
    <property type="project" value="UniProtKB-KW"/>
</dbReference>
<evidence type="ECO:0000313" key="9">
    <source>
        <dbReference type="EMBL" id="KAK9117961.1"/>
    </source>
</evidence>
<feature type="domain" description="DNA2/NAM7 helicase-like C-terminal" evidence="7">
    <location>
        <begin position="799"/>
        <end position="995"/>
    </location>
</feature>
<dbReference type="GO" id="GO:0005524">
    <property type="term" value="F:ATP binding"/>
    <property type="evidence" value="ECO:0007669"/>
    <property type="project" value="UniProtKB-KW"/>
</dbReference>
<dbReference type="CDD" id="cd18808">
    <property type="entry name" value="SF1_C_Upf1"/>
    <property type="match status" value="1"/>
</dbReference>
<name>A0AAP0INL2_9MAGN</name>
<accession>A0AAP0INL2</accession>
<evidence type="ECO:0000256" key="2">
    <source>
        <dbReference type="ARBA" id="ARBA00022801"/>
    </source>
</evidence>
<dbReference type="Pfam" id="PF20073">
    <property type="entry name" value="DUF6469"/>
    <property type="match status" value="1"/>
</dbReference>
<evidence type="ECO:0000256" key="4">
    <source>
        <dbReference type="ARBA" id="ARBA00022840"/>
    </source>
</evidence>
<dbReference type="Pfam" id="PF13087">
    <property type="entry name" value="AAA_12"/>
    <property type="match status" value="1"/>
</dbReference>
<feature type="domain" description="DUF6469" evidence="8">
    <location>
        <begin position="92"/>
        <end position="210"/>
    </location>
</feature>
<dbReference type="InterPro" id="IPR041679">
    <property type="entry name" value="DNA2/NAM7-like_C"/>
</dbReference>
<dbReference type="Gene3D" id="3.40.50.300">
    <property type="entry name" value="P-loop containing nucleotide triphosphate hydrolases"/>
    <property type="match status" value="3"/>
</dbReference>
<keyword evidence="1" id="KW-0547">Nucleotide-binding</keyword>
<evidence type="ECO:0000259" key="7">
    <source>
        <dbReference type="Pfam" id="PF13087"/>
    </source>
</evidence>
<dbReference type="PANTHER" id="PTHR10887">
    <property type="entry name" value="DNA2/NAM7 HELICASE FAMILY"/>
    <property type="match status" value="1"/>
</dbReference>
<dbReference type="InterPro" id="IPR045529">
    <property type="entry name" value="DUF6469"/>
</dbReference>
<feature type="domain" description="DNA2/NAM7 helicase helicase" evidence="6">
    <location>
        <begin position="253"/>
        <end position="324"/>
    </location>
</feature>
<proteinExistence type="predicted"/>
<feature type="region of interest" description="Disordered" evidence="5">
    <location>
        <begin position="1228"/>
        <end position="1249"/>
    </location>
</feature>
<evidence type="ECO:0000256" key="5">
    <source>
        <dbReference type="SAM" id="MobiDB-lite"/>
    </source>
</evidence>
<dbReference type="Pfam" id="PF13086">
    <property type="entry name" value="AAA_11"/>
    <property type="match status" value="2"/>
</dbReference>
<feature type="compositionally biased region" description="Basic residues" evidence="5">
    <location>
        <begin position="478"/>
        <end position="489"/>
    </location>
</feature>
<sequence length="1260" mass="143492">MDSSDNGAKKNHNHSGLVDLVLSWTLQDIFNKNLYKNKVEEVPETFPSIRHYLNSFIYPLIEETHADMLSGMMGLTRGPICEISNIWIHGDYKPPKNFVYEIEVRAALDDHGGREFYKPEGGDIVLLSSIIPMYASDLSKPPRYYFPAMIVRGEDEENHIKIRALKPVMGEGDDGLVLESLKKERHLYVVFLINITTSMRIWNALHGESNMNLIKMLLQADSKAGDSCDKCSLQEVFDGPAKRSLAKLNLLSMNASQMDAVLSSIAASYCHHRNSVKLIWGPPGTGKTKTVAALVWTLLGLKRRTVTCAPTNIAVLEVATRLLMLVRGDLRDDCYGLGDIVLSGNRERMKIDDCDDLFDVFLEFRVEILLESCFHPLFGWRHCVNSLIWFLEYPKTEYDLYLQNSKKEKEHVEQEIKTKGKAECVRLGINENKKAEKTDVDTKTNKHWRCKNKSEVHVENEKSTGSEDHRCGSSTIRKAGKQSSKKREKKEHVISRKSEQEIKTKGKAECVRLGINENKKAEKTDVDTKTNKHWRCKNKSEVHVENEKSTGSEDHRCGRAGKRRSKKREKKEHAKNSIENKNMETVEGRDHGEEVEADEDDKEVCALTFLEFTRTELLKKERNLNLCIRNMCKHLPTSCLSLAKVKTMHEALALLEALRMALHSYKNEELENEFIQNDGESCEDGIASTSLLNNIRDKCLRKLKFLRSECDLPVTTDKRFASKYCLSNALLIFCTASSTAKLHETGPYDMLVVDEAAQLKECESAIALRLPGLRHAIHIGDECQLPALIKSQISADAELGRSLFQRLASLGQPKHLLNIQYRMHPSISLFPKKEFYDDQIFDAPNVMQESYRKHLLKGKMFGPYSFINVGYGREQFDKYYSRKNMVEVAVVSNLVASLYKVSLASKEKVSVGVISPYKAQVFALEKEIGEKYDKNDYFSIRVRSVDGFQGGEDDVIILSTVRSNGNGSVGFLSNRQRTNVALTRARHCLWILGNESTLVNSKSVWTNLVLDAKRRNCLFSVEDDDKLAEAMAEPMIKLGHIGELIDSDSPLFRRARWKIIIGDGLVASVMKLKNLETQKKLLFLMKKLASGWRDSSKARSSLKSIRINGTCSQLVELYNVVGQYYLLWTVDIVKEDKKYIQVLKFWDALQSQEIPKLVQHLDFVFGNYTTNTMNRCKFKCVERALEVPMTWEIDTVDVSSSSAHNEEEDSQWLSSKLSSLSLREGYHAVPPPPSLYKENKGKSKHLRKNHHLLNWKEKNV</sequence>
<dbReference type="GO" id="GO:0004386">
    <property type="term" value="F:helicase activity"/>
    <property type="evidence" value="ECO:0007669"/>
    <property type="project" value="UniProtKB-KW"/>
</dbReference>
<comment type="caution">
    <text evidence="9">The sequence shown here is derived from an EMBL/GenBank/DDBJ whole genome shotgun (WGS) entry which is preliminary data.</text>
</comment>
<dbReference type="InterPro" id="IPR027417">
    <property type="entry name" value="P-loop_NTPase"/>
</dbReference>
<feature type="compositionally biased region" description="Basic and acidic residues" evidence="5">
    <location>
        <begin position="490"/>
        <end position="505"/>
    </location>
</feature>
<dbReference type="GO" id="GO:0005694">
    <property type="term" value="C:chromosome"/>
    <property type="evidence" value="ECO:0007669"/>
    <property type="project" value="UniProtKB-ARBA"/>
</dbReference>
<keyword evidence="4" id="KW-0067">ATP-binding</keyword>